<reference evidence="4 5" key="1">
    <citation type="submission" date="2024-02" db="EMBL/GenBank/DDBJ databases">
        <title>Chromosome-scale genome assembly of the rough periwinkle Littorina saxatilis.</title>
        <authorList>
            <person name="De Jode A."/>
            <person name="Faria R."/>
            <person name="Formenti G."/>
            <person name="Sims Y."/>
            <person name="Smith T.P."/>
            <person name="Tracey A."/>
            <person name="Wood J.M.D."/>
            <person name="Zagrodzka Z.B."/>
            <person name="Johannesson K."/>
            <person name="Butlin R.K."/>
            <person name="Leder E.H."/>
        </authorList>
    </citation>
    <scope>NUCLEOTIDE SEQUENCE [LARGE SCALE GENOMIC DNA]</scope>
    <source>
        <strain evidence="4">Snail1</strain>
        <tissue evidence="4">Muscle</tissue>
    </source>
</reference>
<accession>A0AAN9BGT3</accession>
<feature type="signal peptide" evidence="3">
    <location>
        <begin position="1"/>
        <end position="19"/>
    </location>
</feature>
<proteinExistence type="predicted"/>
<evidence type="ECO:0000313" key="5">
    <source>
        <dbReference type="Proteomes" id="UP001374579"/>
    </source>
</evidence>
<feature type="region of interest" description="Disordered" evidence="1">
    <location>
        <begin position="219"/>
        <end position="302"/>
    </location>
</feature>
<feature type="compositionally biased region" description="Polar residues" evidence="1">
    <location>
        <begin position="262"/>
        <end position="272"/>
    </location>
</feature>
<sequence length="302" mass="32226">MEKEAVICAVLVFVTASAGVSQNSEISCPSTFFKEGSSILHLTVVNSTFSVCDIGPTTVTCRWASRDGLMRVICSSSVTRCERDVVSLRCPCVQESGQGFKYSFKFMMLPNQEQGLFYCDFDCAVLDGHRATVDSSKECSNITFVSKCFKNGQCERGTCRINENEDDFCDCTGTHYAGTSCEKLDPFVIALICVLNLLVVVMAAGGAGVYFARTQRSGGQQNAPRADAPPANAPLANAPQVNDPGYNTPPDNAPPDNAPQVAGSTRPSTGETTPYDEPDESSVAGSETSEGTEYSASEVSEV</sequence>
<organism evidence="4 5">
    <name type="scientific">Littorina saxatilis</name>
    <dbReference type="NCBI Taxonomy" id="31220"/>
    <lineage>
        <taxon>Eukaryota</taxon>
        <taxon>Metazoa</taxon>
        <taxon>Spiralia</taxon>
        <taxon>Lophotrochozoa</taxon>
        <taxon>Mollusca</taxon>
        <taxon>Gastropoda</taxon>
        <taxon>Caenogastropoda</taxon>
        <taxon>Littorinimorpha</taxon>
        <taxon>Littorinoidea</taxon>
        <taxon>Littorinidae</taxon>
        <taxon>Littorina</taxon>
    </lineage>
</organism>
<evidence type="ECO:0000256" key="1">
    <source>
        <dbReference type="SAM" id="MobiDB-lite"/>
    </source>
</evidence>
<dbReference type="Proteomes" id="UP001374579">
    <property type="component" value="Unassembled WGS sequence"/>
</dbReference>
<evidence type="ECO:0000313" key="4">
    <source>
        <dbReference type="EMBL" id="KAK7105495.1"/>
    </source>
</evidence>
<keyword evidence="2" id="KW-0812">Transmembrane</keyword>
<feature type="compositionally biased region" description="Polar residues" evidence="1">
    <location>
        <begin position="283"/>
        <end position="302"/>
    </location>
</feature>
<dbReference type="AlphaFoldDB" id="A0AAN9BGT3"/>
<keyword evidence="2" id="KW-0472">Membrane</keyword>
<comment type="caution">
    <text evidence="4">The sequence shown here is derived from an EMBL/GenBank/DDBJ whole genome shotgun (WGS) entry which is preliminary data.</text>
</comment>
<evidence type="ECO:0000256" key="2">
    <source>
        <dbReference type="SAM" id="Phobius"/>
    </source>
</evidence>
<protein>
    <recommendedName>
        <fullName evidence="6">EGF-like domain-containing protein</fullName>
    </recommendedName>
</protein>
<evidence type="ECO:0000256" key="3">
    <source>
        <dbReference type="SAM" id="SignalP"/>
    </source>
</evidence>
<dbReference type="EMBL" id="JBAMIC010000007">
    <property type="protein sequence ID" value="KAK7105495.1"/>
    <property type="molecule type" value="Genomic_DNA"/>
</dbReference>
<keyword evidence="3" id="KW-0732">Signal</keyword>
<evidence type="ECO:0008006" key="6">
    <source>
        <dbReference type="Google" id="ProtNLM"/>
    </source>
</evidence>
<feature type="compositionally biased region" description="Low complexity" evidence="1">
    <location>
        <begin position="222"/>
        <end position="239"/>
    </location>
</feature>
<feature type="chain" id="PRO_5042920377" description="EGF-like domain-containing protein" evidence="3">
    <location>
        <begin position="20"/>
        <end position="302"/>
    </location>
</feature>
<name>A0AAN9BGT3_9CAEN</name>
<gene>
    <name evidence="4" type="ORF">V1264_016862</name>
</gene>
<feature type="transmembrane region" description="Helical" evidence="2">
    <location>
        <begin position="187"/>
        <end position="212"/>
    </location>
</feature>
<keyword evidence="2" id="KW-1133">Transmembrane helix</keyword>
<keyword evidence="5" id="KW-1185">Reference proteome</keyword>